<gene>
    <name evidence="3" type="ORF">TH19_18895</name>
</gene>
<evidence type="ECO:0000313" key="4">
    <source>
        <dbReference type="Proteomes" id="UP000253226"/>
    </source>
</evidence>
<keyword evidence="1" id="KW-0812">Transmembrane</keyword>
<dbReference type="EMBL" id="JPWF01000015">
    <property type="protein sequence ID" value="RCK32364.1"/>
    <property type="molecule type" value="Genomic_DNA"/>
</dbReference>
<evidence type="ECO:0000313" key="3">
    <source>
        <dbReference type="EMBL" id="RCK32364.1"/>
    </source>
</evidence>
<evidence type="ECO:0000259" key="2">
    <source>
        <dbReference type="Pfam" id="PF07331"/>
    </source>
</evidence>
<comment type="caution">
    <text evidence="3">The sequence shown here is derived from an EMBL/GenBank/DDBJ whole genome shotgun (WGS) entry which is preliminary data.</text>
</comment>
<dbReference type="Pfam" id="PF07331">
    <property type="entry name" value="TctB"/>
    <property type="match status" value="1"/>
</dbReference>
<feature type="transmembrane region" description="Helical" evidence="1">
    <location>
        <begin position="38"/>
        <end position="56"/>
    </location>
</feature>
<proteinExistence type="predicted"/>
<organism evidence="3 4">
    <name type="scientific">Thalassospira profundimaris</name>
    <dbReference type="NCBI Taxonomy" id="502049"/>
    <lineage>
        <taxon>Bacteria</taxon>
        <taxon>Pseudomonadati</taxon>
        <taxon>Pseudomonadota</taxon>
        <taxon>Alphaproteobacteria</taxon>
        <taxon>Rhodospirillales</taxon>
        <taxon>Thalassospiraceae</taxon>
        <taxon>Thalassospira</taxon>
    </lineage>
</organism>
<keyword evidence="1" id="KW-1133">Transmembrane helix</keyword>
<protein>
    <submittedName>
        <fullName evidence="3">Membrane protein</fullName>
    </submittedName>
</protein>
<feature type="transmembrane region" description="Helical" evidence="1">
    <location>
        <begin position="6"/>
        <end position="26"/>
    </location>
</feature>
<feature type="domain" description="DUF1468" evidence="2">
    <location>
        <begin position="5"/>
        <end position="136"/>
    </location>
</feature>
<name>A0A367W065_9PROT</name>
<dbReference type="InterPro" id="IPR009936">
    <property type="entry name" value="DUF1468"/>
</dbReference>
<dbReference type="RefSeq" id="WP_114103876.1">
    <property type="nucleotide sequence ID" value="NZ_JPWF01000015.1"/>
</dbReference>
<feature type="transmembrane region" description="Helical" evidence="1">
    <location>
        <begin position="114"/>
        <end position="137"/>
    </location>
</feature>
<reference evidence="3 4" key="1">
    <citation type="submission" date="2014-07" db="EMBL/GenBank/DDBJ databases">
        <title>Draft genome sequence of Thalassospira profundimaris 35.</title>
        <authorList>
            <person name="Lai Q."/>
            <person name="Shao Z."/>
        </authorList>
    </citation>
    <scope>NUCLEOTIDE SEQUENCE [LARGE SCALE GENOMIC DNA]</scope>
    <source>
        <strain evidence="3 4">35</strain>
    </source>
</reference>
<accession>A0A367W065</accession>
<dbReference type="AlphaFoldDB" id="A0A367W065"/>
<sequence>MSDRVFGGIGLLLGVFFIWQATLIPLSFISDPIGPKTFPIILGVVLSLSSVAIMLLPGGSADWPGMRTFAELSAAVAVLIAYSFVLPLVGFVVSTIFAAFYLCLRLGAPLKGAAIGGVSISLGIYALFHLVLGLSLARGPWGF</sequence>
<dbReference type="OrthoDB" id="5519430at2"/>
<evidence type="ECO:0000256" key="1">
    <source>
        <dbReference type="SAM" id="Phobius"/>
    </source>
</evidence>
<dbReference type="Proteomes" id="UP000253226">
    <property type="component" value="Unassembled WGS sequence"/>
</dbReference>
<keyword evidence="1" id="KW-0472">Membrane</keyword>
<feature type="transmembrane region" description="Helical" evidence="1">
    <location>
        <begin position="76"/>
        <end position="102"/>
    </location>
</feature>